<dbReference type="RefSeq" id="WP_147080058.1">
    <property type="nucleotide sequence ID" value="NZ_VOQR01000001.1"/>
</dbReference>
<dbReference type="Gene3D" id="3.10.105.10">
    <property type="entry name" value="Dipeptide-binding Protein, Domain 3"/>
    <property type="match status" value="1"/>
</dbReference>
<reference evidence="4 5" key="1">
    <citation type="journal article" date="2013" name="Antonie Van Leeuwenhoek">
        <title>Sphingomonas ginsenosidivorax sp. nov., with the ability to transform ginsenosides.</title>
        <authorList>
            <person name="Jin X.F."/>
            <person name="Kim J.K."/>
            <person name="Liu Q.M."/>
            <person name="Kang M.S."/>
            <person name="He D."/>
            <person name="Jin F.X."/>
            <person name="Kim S.C."/>
            <person name="Im W.T."/>
        </authorList>
    </citation>
    <scope>NUCLEOTIDE SEQUENCE [LARGE SCALE GENOMIC DNA]</scope>
    <source>
        <strain evidence="4 5">KHI67</strain>
    </source>
</reference>
<keyword evidence="5" id="KW-1185">Reference proteome</keyword>
<dbReference type="OrthoDB" id="9803988at2"/>
<dbReference type="GO" id="GO:0015833">
    <property type="term" value="P:peptide transport"/>
    <property type="evidence" value="ECO:0007669"/>
    <property type="project" value="TreeGrafter"/>
</dbReference>
<dbReference type="InterPro" id="IPR039424">
    <property type="entry name" value="SBP_5"/>
</dbReference>
<evidence type="ECO:0000259" key="3">
    <source>
        <dbReference type="Pfam" id="PF00496"/>
    </source>
</evidence>
<accession>A0A5C6UDM5</accession>
<dbReference type="Pfam" id="PF00496">
    <property type="entry name" value="SBP_bac_5"/>
    <property type="match status" value="1"/>
</dbReference>
<dbReference type="GO" id="GO:1904680">
    <property type="term" value="F:peptide transmembrane transporter activity"/>
    <property type="evidence" value="ECO:0007669"/>
    <property type="project" value="TreeGrafter"/>
</dbReference>
<evidence type="ECO:0000256" key="2">
    <source>
        <dbReference type="ARBA" id="ARBA00005695"/>
    </source>
</evidence>
<dbReference type="Gene3D" id="3.40.190.10">
    <property type="entry name" value="Periplasmic binding protein-like II"/>
    <property type="match status" value="1"/>
</dbReference>
<comment type="subcellular location">
    <subcellularLocation>
        <location evidence="1">Periplasm</location>
    </subcellularLocation>
</comment>
<name>A0A5C6UDM5_9SPHN</name>
<dbReference type="AlphaFoldDB" id="A0A5C6UDM5"/>
<dbReference type="Proteomes" id="UP000321250">
    <property type="component" value="Unassembled WGS sequence"/>
</dbReference>
<dbReference type="PANTHER" id="PTHR30290">
    <property type="entry name" value="PERIPLASMIC BINDING COMPONENT OF ABC TRANSPORTER"/>
    <property type="match status" value="1"/>
</dbReference>
<dbReference type="PROSITE" id="PS51257">
    <property type="entry name" value="PROKAR_LIPOPROTEIN"/>
    <property type="match status" value="1"/>
</dbReference>
<comment type="similarity">
    <text evidence="2">Belongs to the bacterial solute-binding protein 5 family.</text>
</comment>
<organism evidence="4 5">
    <name type="scientific">Sphingomonas ginsenosidivorax</name>
    <dbReference type="NCBI Taxonomy" id="862135"/>
    <lineage>
        <taxon>Bacteria</taxon>
        <taxon>Pseudomonadati</taxon>
        <taxon>Pseudomonadota</taxon>
        <taxon>Alphaproteobacteria</taxon>
        <taxon>Sphingomonadales</taxon>
        <taxon>Sphingomonadaceae</taxon>
        <taxon>Sphingomonas</taxon>
    </lineage>
</organism>
<sequence length="482" mass="51452">MTIFRVSTCLAALALAACDHRPDSGAVVVSAIGAAPRPADPSRGPLETPTRLMLDSTAQGLVRFDASGQIEPGLAERWIVTDSGMSYIFRLREGEWGDGTPVTAEQVVAILNRQIATGSRNPLAPFLTAIDEIVVMTPQVIEIRLGRPRPDLLKLFAQPELALLRVKPSGGSGPFRVTRKGTSPLLRPAFDPGRADPEDQNQIKPEDDVRLIGERAARSVVRFANGKADLVSGGSFVDWPLLATTDIAPAAVRVDPAVGLFGLAIVSRDGFLATPANRAAVAQAIDRTALTAAIAPNWAPADRILPDILDSAALPQVPPWTLLTQPERQAAAARQVAGWTEGPVRLRIALPAGPGATLLYAYVAASLSRIGIASERVALDAPADLKLVDAVAPYDSGRWYLATACMLCGDEAQLALDAARQAPTLATRAQRIAEADAAMNADVAFIPLARPLRWSLVSTRLQQWQPNVRAWHPLNRLRADTN</sequence>
<gene>
    <name evidence="4" type="ORF">FSB78_03650</name>
</gene>
<dbReference type="InterPro" id="IPR000914">
    <property type="entry name" value="SBP_5_dom"/>
</dbReference>
<dbReference type="SUPFAM" id="SSF53850">
    <property type="entry name" value="Periplasmic binding protein-like II"/>
    <property type="match status" value="1"/>
</dbReference>
<dbReference type="EMBL" id="VOQR01000001">
    <property type="protein sequence ID" value="TXC70145.1"/>
    <property type="molecule type" value="Genomic_DNA"/>
</dbReference>
<feature type="domain" description="Solute-binding protein family 5" evidence="3">
    <location>
        <begin position="69"/>
        <end position="375"/>
    </location>
</feature>
<comment type="caution">
    <text evidence="4">The sequence shown here is derived from an EMBL/GenBank/DDBJ whole genome shotgun (WGS) entry which is preliminary data.</text>
</comment>
<protein>
    <submittedName>
        <fullName evidence="4">ABC transporter substrate-binding protein</fullName>
    </submittedName>
</protein>
<evidence type="ECO:0000256" key="1">
    <source>
        <dbReference type="ARBA" id="ARBA00004418"/>
    </source>
</evidence>
<proteinExistence type="inferred from homology"/>
<evidence type="ECO:0000313" key="4">
    <source>
        <dbReference type="EMBL" id="TXC70145.1"/>
    </source>
</evidence>
<evidence type="ECO:0000313" key="5">
    <source>
        <dbReference type="Proteomes" id="UP000321250"/>
    </source>
</evidence>